<protein>
    <submittedName>
        <fullName evidence="7">Si:ch211-167j9.5</fullName>
    </submittedName>
</protein>
<evidence type="ECO:0000259" key="6">
    <source>
        <dbReference type="PROSITE" id="PS50011"/>
    </source>
</evidence>
<dbReference type="GO" id="GO:0030335">
    <property type="term" value="P:positive regulation of cell migration"/>
    <property type="evidence" value="ECO:0007669"/>
    <property type="project" value="TreeGrafter"/>
</dbReference>
<dbReference type="GO" id="GO:0005524">
    <property type="term" value="F:ATP binding"/>
    <property type="evidence" value="ECO:0007669"/>
    <property type="project" value="UniProtKB-KW"/>
</dbReference>
<dbReference type="GO" id="GO:0019838">
    <property type="term" value="F:growth factor binding"/>
    <property type="evidence" value="ECO:0007669"/>
    <property type="project" value="TreeGrafter"/>
</dbReference>
<feature type="transmembrane region" description="Helical" evidence="5">
    <location>
        <begin position="35"/>
        <end position="59"/>
    </location>
</feature>
<dbReference type="PROSITE" id="PS00109">
    <property type="entry name" value="PROTEIN_KINASE_TYR"/>
    <property type="match status" value="1"/>
</dbReference>
<dbReference type="PANTHER" id="PTHR24416">
    <property type="entry name" value="TYROSINE-PROTEIN KINASE RECEPTOR"/>
    <property type="match status" value="1"/>
</dbReference>
<name>A0A8C0Y1U9_CYPCA</name>
<dbReference type="Pfam" id="PF07714">
    <property type="entry name" value="PK_Tyr_Ser-Thr"/>
    <property type="match status" value="1"/>
</dbReference>
<dbReference type="GO" id="GO:0043408">
    <property type="term" value="P:regulation of MAPK cascade"/>
    <property type="evidence" value="ECO:0007669"/>
    <property type="project" value="TreeGrafter"/>
</dbReference>
<dbReference type="PANTHER" id="PTHR24416:SF552">
    <property type="entry name" value="RECEPTOR PROTEIN-TYROSINE KINASE"/>
    <property type="match status" value="1"/>
</dbReference>
<dbReference type="InterPro" id="IPR008266">
    <property type="entry name" value="Tyr_kinase_AS"/>
</dbReference>
<dbReference type="Ensembl" id="ENSCCRT00000002980.2">
    <property type="protein sequence ID" value="ENSCCRP00000002691.2"/>
    <property type="gene ID" value="ENSCCRG00000001643.2"/>
</dbReference>
<proteinExistence type="predicted"/>
<dbReference type="GeneTree" id="ENSGT00940000157554"/>
<dbReference type="PRINTS" id="PR00109">
    <property type="entry name" value="TYRKINASE"/>
</dbReference>
<dbReference type="Proteomes" id="UP001108240">
    <property type="component" value="Unplaced"/>
</dbReference>
<keyword evidence="8" id="KW-1185">Reference proteome</keyword>
<dbReference type="InterPro" id="IPR050122">
    <property type="entry name" value="RTK"/>
</dbReference>
<dbReference type="SUPFAM" id="SSF56112">
    <property type="entry name" value="Protein kinase-like (PK-like)"/>
    <property type="match status" value="1"/>
</dbReference>
<organism evidence="7 8">
    <name type="scientific">Cyprinus carpio carpio</name>
    <dbReference type="NCBI Taxonomy" id="630221"/>
    <lineage>
        <taxon>Eukaryota</taxon>
        <taxon>Metazoa</taxon>
        <taxon>Chordata</taxon>
        <taxon>Craniata</taxon>
        <taxon>Vertebrata</taxon>
        <taxon>Euteleostomi</taxon>
        <taxon>Actinopterygii</taxon>
        <taxon>Neopterygii</taxon>
        <taxon>Teleostei</taxon>
        <taxon>Ostariophysi</taxon>
        <taxon>Cypriniformes</taxon>
        <taxon>Cyprinidae</taxon>
        <taxon>Cyprininae</taxon>
        <taxon>Cyprinus</taxon>
    </lineage>
</organism>
<dbReference type="AlphaFoldDB" id="A0A8C0Y1U9"/>
<evidence type="ECO:0000256" key="1">
    <source>
        <dbReference type="ARBA" id="ARBA00004308"/>
    </source>
</evidence>
<dbReference type="Gene3D" id="1.10.510.10">
    <property type="entry name" value="Transferase(Phosphotransferase) domain 1"/>
    <property type="match status" value="1"/>
</dbReference>
<feature type="compositionally biased region" description="Low complexity" evidence="4">
    <location>
        <begin position="78"/>
        <end position="88"/>
    </location>
</feature>
<dbReference type="OMA" id="PKHVDME"/>
<keyword evidence="5" id="KW-1133">Transmembrane helix</keyword>
<dbReference type="GO" id="GO:0045766">
    <property type="term" value="P:positive regulation of angiogenesis"/>
    <property type="evidence" value="ECO:0007669"/>
    <property type="project" value="TreeGrafter"/>
</dbReference>
<evidence type="ECO:0000256" key="3">
    <source>
        <dbReference type="ARBA" id="ARBA00022840"/>
    </source>
</evidence>
<dbReference type="GO" id="GO:0045446">
    <property type="term" value="P:endothelial cell differentiation"/>
    <property type="evidence" value="ECO:0007669"/>
    <property type="project" value="TreeGrafter"/>
</dbReference>
<feature type="domain" description="Protein kinase" evidence="6">
    <location>
        <begin position="136"/>
        <end position="406"/>
    </location>
</feature>
<evidence type="ECO:0000256" key="5">
    <source>
        <dbReference type="SAM" id="Phobius"/>
    </source>
</evidence>
<evidence type="ECO:0000313" key="8">
    <source>
        <dbReference type="Proteomes" id="UP001108240"/>
    </source>
</evidence>
<sequence>MHAHNSIVSCRRRLDNGVHCMMSSAWGTFLQEPDLVHIILICIYAVTIFFMVVLGCLCLNKYRSMKKVIWELRQKRPSVPQVPSQDSPPLSPNVLDIPELPDRTTESPLQRQPTKSSCRFPWKPPLQVPRFTKADLNLIQLIKAGREGVFYKARIMRGTCRGHSLVTCKIGKEGITSKQMENEVSIMRKLAYHKNVMQLLDWNTAEEPYMLIMEFMSYGTLRSFVQKNKDELIADPELQSQFTIASYHIALAMEHLRSKMVVHCDLALRNILVSQFPWEVKLAEFGLARDLTRMRSRRSSRKKQHKERVPLRWYPPEYFRNNYYSFKGDVWAFGIVLWEMQTFGTLPYSSLNTSEQVVYSICAGCKNTVPTTCRPEIEQIMQDCWMDPYTNRPSFTDIVKILESVVESDGDYVDVDNQRIMNAEEK</sequence>
<dbReference type="GO" id="GO:0012505">
    <property type="term" value="C:endomembrane system"/>
    <property type="evidence" value="ECO:0007669"/>
    <property type="project" value="UniProtKB-SubCell"/>
</dbReference>
<dbReference type="InterPro" id="IPR000719">
    <property type="entry name" value="Prot_kinase_dom"/>
</dbReference>
<reference evidence="7" key="2">
    <citation type="submission" date="2025-09" db="UniProtKB">
        <authorList>
            <consortium name="Ensembl"/>
        </authorList>
    </citation>
    <scope>IDENTIFICATION</scope>
</reference>
<dbReference type="InterPro" id="IPR011009">
    <property type="entry name" value="Kinase-like_dom_sf"/>
</dbReference>
<evidence type="ECO:0000256" key="4">
    <source>
        <dbReference type="SAM" id="MobiDB-lite"/>
    </source>
</evidence>
<feature type="region of interest" description="Disordered" evidence="4">
    <location>
        <begin position="78"/>
        <end position="117"/>
    </location>
</feature>
<accession>A0A8C0Y1U9</accession>
<dbReference type="GO" id="GO:0043235">
    <property type="term" value="C:receptor complex"/>
    <property type="evidence" value="ECO:0007669"/>
    <property type="project" value="TreeGrafter"/>
</dbReference>
<dbReference type="InterPro" id="IPR001245">
    <property type="entry name" value="Ser-Thr/Tyr_kinase_cat_dom"/>
</dbReference>
<feature type="compositionally biased region" description="Polar residues" evidence="4">
    <location>
        <begin position="106"/>
        <end position="117"/>
    </location>
</feature>
<reference evidence="7" key="1">
    <citation type="submission" date="2025-08" db="UniProtKB">
        <authorList>
            <consortium name="Ensembl"/>
        </authorList>
    </citation>
    <scope>IDENTIFICATION</scope>
</reference>
<evidence type="ECO:0000313" key="7">
    <source>
        <dbReference type="Ensembl" id="ENSCCRP00000002691.2"/>
    </source>
</evidence>
<keyword evidence="2" id="KW-0547">Nucleotide-binding</keyword>
<dbReference type="PROSITE" id="PS50011">
    <property type="entry name" value="PROTEIN_KINASE_DOM"/>
    <property type="match status" value="1"/>
</dbReference>
<dbReference type="GO" id="GO:0005021">
    <property type="term" value="F:vascular endothelial growth factor receptor activity"/>
    <property type="evidence" value="ECO:0007669"/>
    <property type="project" value="TreeGrafter"/>
</dbReference>
<keyword evidence="5" id="KW-0472">Membrane</keyword>
<keyword evidence="5" id="KW-0812">Transmembrane</keyword>
<comment type="subcellular location">
    <subcellularLocation>
        <location evidence="1">Endomembrane system</location>
    </subcellularLocation>
</comment>
<dbReference type="GO" id="GO:0001525">
    <property type="term" value="P:angiogenesis"/>
    <property type="evidence" value="ECO:0007669"/>
    <property type="project" value="TreeGrafter"/>
</dbReference>
<dbReference type="GO" id="GO:0016477">
    <property type="term" value="P:cell migration"/>
    <property type="evidence" value="ECO:0007669"/>
    <property type="project" value="TreeGrafter"/>
</dbReference>
<dbReference type="GO" id="GO:0005886">
    <property type="term" value="C:plasma membrane"/>
    <property type="evidence" value="ECO:0007669"/>
    <property type="project" value="TreeGrafter"/>
</dbReference>
<keyword evidence="3" id="KW-0067">ATP-binding</keyword>
<evidence type="ECO:0000256" key="2">
    <source>
        <dbReference type="ARBA" id="ARBA00022741"/>
    </source>
</evidence>